<sequence length="292" mass="31799">MRTEGDTWDIVSSVGVTALGVAAERAIESARSDALMRDPYAELFVAASGHEEMNRLLADPAARPDAVQGSHFMGLRSRYFDDYFLTATAGGARQAVILASGLDTRAYRLAWPAGTVVFELDQPDVLEFKEKVLADHGACPAADRRGMAADLRDDWTAALLDAGFDPTVPTAWAAEGLLAYLPGATQDLLFERIDQLSAPGSGLATDYAWLAGYSDDELAGIYFEGVEVRGLLYGDARVDPDAWFAARGWHIDAVVLPELATRYGRRIPADLDRFNSTRNHVRYLTARSPLRG</sequence>
<dbReference type="NCBIfam" id="TIGR00027">
    <property type="entry name" value="mthyl_TIGR00027"/>
    <property type="match status" value="1"/>
</dbReference>
<dbReference type="Pfam" id="PF04072">
    <property type="entry name" value="LCM"/>
    <property type="match status" value="1"/>
</dbReference>
<keyword evidence="3 6" id="KW-0489">Methyltransferase</keyword>
<evidence type="ECO:0000256" key="6">
    <source>
        <dbReference type="RuleBase" id="RU362030"/>
    </source>
</evidence>
<evidence type="ECO:0000313" key="7">
    <source>
        <dbReference type="EMBL" id="ATL67917.1"/>
    </source>
</evidence>
<dbReference type="Gene3D" id="3.40.50.150">
    <property type="entry name" value="Vaccinia Virus protein VP39"/>
    <property type="match status" value="1"/>
</dbReference>
<evidence type="ECO:0000256" key="5">
    <source>
        <dbReference type="ARBA" id="ARBA00022691"/>
    </source>
</evidence>
<evidence type="ECO:0000256" key="1">
    <source>
        <dbReference type="ARBA" id="ARBA00003907"/>
    </source>
</evidence>
<accession>A0A291RKL4</accession>
<dbReference type="KEGG" id="ntp:CRH09_18675"/>
<keyword evidence="5 6" id="KW-0949">S-adenosyl-L-methionine</keyword>
<gene>
    <name evidence="7" type="ORF">CRH09_18675</name>
</gene>
<dbReference type="SUPFAM" id="SSF53335">
    <property type="entry name" value="S-adenosyl-L-methionine-dependent methyltransferases"/>
    <property type="match status" value="1"/>
</dbReference>
<comment type="function">
    <text evidence="1 6">Exhibits S-adenosyl-L-methionine-dependent methyltransferase activity.</text>
</comment>
<proteinExistence type="inferred from homology"/>
<protein>
    <recommendedName>
        <fullName evidence="6">S-adenosyl-L-methionine-dependent methyltransferase</fullName>
        <ecNumber evidence="6">2.1.1.-</ecNumber>
    </recommendedName>
</protein>
<dbReference type="InterPro" id="IPR007213">
    <property type="entry name" value="Ppm1/Ppm2/Tcmp"/>
</dbReference>
<dbReference type="InterPro" id="IPR011610">
    <property type="entry name" value="SAM_mthyl_Trfase_ML2640-like"/>
</dbReference>
<dbReference type="EC" id="2.1.1.-" evidence="6"/>
<evidence type="ECO:0000256" key="2">
    <source>
        <dbReference type="ARBA" id="ARBA00008138"/>
    </source>
</evidence>
<comment type="similarity">
    <text evidence="2 6">Belongs to the UPF0677 family.</text>
</comment>
<dbReference type="AlphaFoldDB" id="A0A291RKL4"/>
<dbReference type="GO" id="GO:0008168">
    <property type="term" value="F:methyltransferase activity"/>
    <property type="evidence" value="ECO:0007669"/>
    <property type="project" value="UniProtKB-UniRule"/>
</dbReference>
<name>A0A291RKL4_9NOCA</name>
<evidence type="ECO:0000256" key="4">
    <source>
        <dbReference type="ARBA" id="ARBA00022679"/>
    </source>
</evidence>
<dbReference type="EMBL" id="CP023778">
    <property type="protein sequence ID" value="ATL67917.1"/>
    <property type="molecule type" value="Genomic_DNA"/>
</dbReference>
<reference evidence="7 8" key="1">
    <citation type="submission" date="2017-10" db="EMBL/GenBank/DDBJ databases">
        <title>Comparative genomics between pathogenic Norcardia.</title>
        <authorList>
            <person name="Zeng L."/>
        </authorList>
    </citation>
    <scope>NUCLEOTIDE SEQUENCE [LARGE SCALE GENOMIC DNA]</scope>
    <source>
        <strain evidence="7 8">NC_YFY_NT001</strain>
    </source>
</reference>
<organism evidence="7 8">
    <name type="scientific">Nocardia terpenica</name>
    <dbReference type="NCBI Taxonomy" id="455432"/>
    <lineage>
        <taxon>Bacteria</taxon>
        <taxon>Bacillati</taxon>
        <taxon>Actinomycetota</taxon>
        <taxon>Actinomycetes</taxon>
        <taxon>Mycobacteriales</taxon>
        <taxon>Nocardiaceae</taxon>
        <taxon>Nocardia</taxon>
    </lineage>
</organism>
<evidence type="ECO:0000313" key="8">
    <source>
        <dbReference type="Proteomes" id="UP000221961"/>
    </source>
</evidence>
<evidence type="ECO:0000256" key="3">
    <source>
        <dbReference type="ARBA" id="ARBA00022603"/>
    </source>
</evidence>
<keyword evidence="4 7" id="KW-0808">Transferase</keyword>
<dbReference type="InterPro" id="IPR029063">
    <property type="entry name" value="SAM-dependent_MTases_sf"/>
</dbReference>
<dbReference type="GO" id="GO:0032259">
    <property type="term" value="P:methylation"/>
    <property type="evidence" value="ECO:0007669"/>
    <property type="project" value="UniProtKB-KW"/>
</dbReference>
<dbReference type="PANTHER" id="PTHR43619">
    <property type="entry name" value="S-ADENOSYL-L-METHIONINE-DEPENDENT METHYLTRANSFERASE YKTD-RELATED"/>
    <property type="match status" value="1"/>
</dbReference>
<dbReference type="PANTHER" id="PTHR43619:SF2">
    <property type="entry name" value="S-ADENOSYL-L-METHIONINE-DEPENDENT METHYLTRANSFERASES SUPERFAMILY PROTEIN"/>
    <property type="match status" value="1"/>
</dbReference>
<dbReference type="Proteomes" id="UP000221961">
    <property type="component" value="Chromosome"/>
</dbReference>